<name>A0AAJ1U627_9RHOB</name>
<keyword evidence="5" id="KW-0175">Coiled coil</keyword>
<dbReference type="Pfam" id="PF22022">
    <property type="entry name" value="Phage_int_M"/>
    <property type="match status" value="1"/>
</dbReference>
<dbReference type="InterPro" id="IPR011010">
    <property type="entry name" value="DNA_brk_join_enz"/>
</dbReference>
<gene>
    <name evidence="7" type="ORF">NOI20_09195</name>
</gene>
<dbReference type="PROSITE" id="PS51898">
    <property type="entry name" value="TYR_RECOMBINASE"/>
    <property type="match status" value="1"/>
</dbReference>
<keyword evidence="4" id="KW-0233">DNA recombination</keyword>
<dbReference type="Gene3D" id="1.10.150.130">
    <property type="match status" value="1"/>
</dbReference>
<dbReference type="SUPFAM" id="SSF56349">
    <property type="entry name" value="DNA breaking-rejoining enzymes"/>
    <property type="match status" value="1"/>
</dbReference>
<dbReference type="GO" id="GO:0015074">
    <property type="term" value="P:DNA integration"/>
    <property type="evidence" value="ECO:0007669"/>
    <property type="project" value="UniProtKB-KW"/>
</dbReference>
<dbReference type="CDD" id="cd00801">
    <property type="entry name" value="INT_P4_C"/>
    <property type="match status" value="1"/>
</dbReference>
<dbReference type="AlphaFoldDB" id="A0AAJ1U627"/>
<dbReference type="Proteomes" id="UP001227162">
    <property type="component" value="Unassembled WGS sequence"/>
</dbReference>
<dbReference type="InterPro" id="IPR010998">
    <property type="entry name" value="Integrase_recombinase_N"/>
</dbReference>
<organism evidence="7 8">
    <name type="scientific">Rhodalgimonas zhirmunskyi</name>
    <dbReference type="NCBI Taxonomy" id="2964767"/>
    <lineage>
        <taxon>Bacteria</taxon>
        <taxon>Pseudomonadati</taxon>
        <taxon>Pseudomonadota</taxon>
        <taxon>Alphaproteobacteria</taxon>
        <taxon>Rhodobacterales</taxon>
        <taxon>Roseobacteraceae</taxon>
        <taxon>Rhodalgimonas</taxon>
    </lineage>
</organism>
<dbReference type="Gene3D" id="1.10.443.10">
    <property type="entry name" value="Intergrase catalytic core"/>
    <property type="match status" value="1"/>
</dbReference>
<evidence type="ECO:0000313" key="7">
    <source>
        <dbReference type="EMBL" id="MDQ2094285.1"/>
    </source>
</evidence>
<dbReference type="InterPro" id="IPR038488">
    <property type="entry name" value="Integrase_DNA-bd_sf"/>
</dbReference>
<comment type="similarity">
    <text evidence="1">Belongs to the 'phage' integrase family.</text>
</comment>
<keyword evidence="3 7" id="KW-0238">DNA-binding</keyword>
<dbReference type="InterPro" id="IPR050808">
    <property type="entry name" value="Phage_Integrase"/>
</dbReference>
<dbReference type="GO" id="GO:0003677">
    <property type="term" value="F:DNA binding"/>
    <property type="evidence" value="ECO:0007669"/>
    <property type="project" value="UniProtKB-KW"/>
</dbReference>
<dbReference type="RefSeq" id="WP_317625887.1">
    <property type="nucleotide sequence ID" value="NZ_JANFFA010000002.1"/>
</dbReference>
<dbReference type="InterPro" id="IPR002104">
    <property type="entry name" value="Integrase_catalytic"/>
</dbReference>
<dbReference type="InterPro" id="IPR013762">
    <property type="entry name" value="Integrase-like_cat_sf"/>
</dbReference>
<reference evidence="7" key="1">
    <citation type="submission" date="2022-07" db="EMBL/GenBank/DDBJ databases">
        <authorList>
            <person name="Otstavnykh N."/>
            <person name="Isaeva M."/>
            <person name="Bystritskaya E."/>
        </authorList>
    </citation>
    <scope>NUCLEOTIDE SEQUENCE</scope>
    <source>
        <strain evidence="7">10Alg 79</strain>
    </source>
</reference>
<evidence type="ECO:0000259" key="6">
    <source>
        <dbReference type="PROSITE" id="PS51898"/>
    </source>
</evidence>
<feature type="domain" description="Tyr recombinase" evidence="6">
    <location>
        <begin position="205"/>
        <end position="377"/>
    </location>
</feature>
<evidence type="ECO:0000256" key="5">
    <source>
        <dbReference type="SAM" id="Coils"/>
    </source>
</evidence>
<evidence type="ECO:0000256" key="2">
    <source>
        <dbReference type="ARBA" id="ARBA00022908"/>
    </source>
</evidence>
<evidence type="ECO:0000256" key="3">
    <source>
        <dbReference type="ARBA" id="ARBA00023125"/>
    </source>
</evidence>
<keyword evidence="8" id="KW-1185">Reference proteome</keyword>
<proteinExistence type="inferred from homology"/>
<dbReference type="Pfam" id="PF13356">
    <property type="entry name" value="Arm-DNA-bind_3"/>
    <property type="match status" value="1"/>
</dbReference>
<dbReference type="Gene3D" id="3.30.160.390">
    <property type="entry name" value="Integrase, DNA-binding domain"/>
    <property type="match status" value="1"/>
</dbReference>
<protein>
    <submittedName>
        <fullName evidence="7">Integrase arm-type DNA-binding domain-containing protein</fullName>
    </submittedName>
</protein>
<accession>A0AAJ1U627</accession>
<dbReference type="EMBL" id="JANFFA010000002">
    <property type="protein sequence ID" value="MDQ2094285.1"/>
    <property type="molecule type" value="Genomic_DNA"/>
</dbReference>
<evidence type="ECO:0000256" key="4">
    <source>
        <dbReference type="ARBA" id="ARBA00023172"/>
    </source>
</evidence>
<comment type="caution">
    <text evidence="7">The sequence shown here is derived from an EMBL/GenBank/DDBJ whole genome shotgun (WGS) entry which is preliminary data.</text>
</comment>
<evidence type="ECO:0000313" key="8">
    <source>
        <dbReference type="Proteomes" id="UP001227162"/>
    </source>
</evidence>
<dbReference type="PANTHER" id="PTHR30629">
    <property type="entry name" value="PROPHAGE INTEGRASE"/>
    <property type="match status" value="1"/>
</dbReference>
<dbReference type="GO" id="GO:0006310">
    <property type="term" value="P:DNA recombination"/>
    <property type="evidence" value="ECO:0007669"/>
    <property type="project" value="UniProtKB-KW"/>
</dbReference>
<dbReference type="InterPro" id="IPR053876">
    <property type="entry name" value="Phage_int_M"/>
</dbReference>
<sequence>MARPKNKLTNAELKAKGPGKYSDGDGLWFHVRADGGRQWVLRYTSYGRRHEMGLGAYPGVSLKAARLEAEKWQAVVRDGKDAIKERERQRRDAERNLHILRDIALDAFESRKAELKGDGKAGRWFSPLELHVLPKLGKMPVSQIDQRDIRDTLAPIWHDKADTARKALNRLSICMRHAAALGLDVDLQATDKAKALLGKQRHKAQHIPSLNWREVPAFYQSLDGGTITELALRLLILTAVRSYPLRHLHLDQIDGDIWTIPAEAMKGRKDATEDFRVPLSQEAQRVIAEATLFARDGFLFPGVRKGVISDMTMGKFMERRGMVERPHGFRSSFRDWVAEATNTPHDVAETALGHIVGGAVERSYRRTDFLEQRRALMERWGSAQIVDVKRRGKGESVVVSL</sequence>
<keyword evidence="2" id="KW-0229">DNA integration</keyword>
<dbReference type="Pfam" id="PF00589">
    <property type="entry name" value="Phage_integrase"/>
    <property type="match status" value="1"/>
</dbReference>
<evidence type="ECO:0000256" key="1">
    <source>
        <dbReference type="ARBA" id="ARBA00008857"/>
    </source>
</evidence>
<dbReference type="InterPro" id="IPR025166">
    <property type="entry name" value="Integrase_DNA_bind_dom"/>
</dbReference>
<reference evidence="7" key="2">
    <citation type="submission" date="2023-04" db="EMBL/GenBank/DDBJ databases">
        <title>'Rhodoalgimonas zhirmunskyi' gen. nov., isolated from a red alga.</title>
        <authorList>
            <person name="Nedashkovskaya O.I."/>
            <person name="Otstavnykh N.Y."/>
            <person name="Bystritskaya E.P."/>
            <person name="Balabanova L.A."/>
            <person name="Isaeva M.P."/>
        </authorList>
    </citation>
    <scope>NUCLEOTIDE SEQUENCE</scope>
    <source>
        <strain evidence="7">10Alg 79</strain>
    </source>
</reference>
<feature type="coiled-coil region" evidence="5">
    <location>
        <begin position="76"/>
        <end position="103"/>
    </location>
</feature>
<dbReference type="PANTHER" id="PTHR30629:SF2">
    <property type="entry name" value="PROPHAGE INTEGRASE INTS-RELATED"/>
    <property type="match status" value="1"/>
</dbReference>